<evidence type="ECO:0000256" key="1">
    <source>
        <dbReference type="SAM" id="Phobius"/>
    </source>
</evidence>
<reference evidence="2 3" key="1">
    <citation type="submission" date="2021-01" db="EMBL/GenBank/DDBJ databases">
        <title>Genome public.</title>
        <authorList>
            <person name="Liu C."/>
            <person name="Sun Q."/>
        </authorList>
    </citation>
    <scope>NUCLEOTIDE SEQUENCE [LARGE SCALE GENOMIC DNA]</scope>
    <source>
        <strain evidence="2 3">JC656</strain>
    </source>
</reference>
<keyword evidence="1" id="KW-0812">Transmembrane</keyword>
<keyword evidence="1" id="KW-0472">Membrane</keyword>
<protein>
    <recommendedName>
        <fullName evidence="4">Lmo0937 family membrane protein</fullName>
    </recommendedName>
</protein>
<keyword evidence="3" id="KW-1185">Reference proteome</keyword>
<name>A0ABS1K292_9MICC</name>
<evidence type="ECO:0000313" key="2">
    <source>
        <dbReference type="EMBL" id="MBL0705795.1"/>
    </source>
</evidence>
<gene>
    <name evidence="2" type="ORF">JJE72_09775</name>
</gene>
<organism evidence="2 3">
    <name type="scientific">Sinomonas cellulolyticus</name>
    <dbReference type="NCBI Taxonomy" id="2801916"/>
    <lineage>
        <taxon>Bacteria</taxon>
        <taxon>Bacillati</taxon>
        <taxon>Actinomycetota</taxon>
        <taxon>Actinomycetes</taxon>
        <taxon>Micrococcales</taxon>
        <taxon>Micrococcaceae</taxon>
        <taxon>Sinomonas</taxon>
    </lineage>
</organism>
<dbReference type="RefSeq" id="WP_189692348.1">
    <property type="nucleotide sequence ID" value="NZ_BNCM01000002.1"/>
</dbReference>
<dbReference type="EMBL" id="JAERRC010000024">
    <property type="protein sequence ID" value="MBL0705795.1"/>
    <property type="molecule type" value="Genomic_DNA"/>
</dbReference>
<evidence type="ECO:0000313" key="3">
    <source>
        <dbReference type="Proteomes" id="UP000639051"/>
    </source>
</evidence>
<comment type="caution">
    <text evidence="2">The sequence shown here is derived from an EMBL/GenBank/DDBJ whole genome shotgun (WGS) entry which is preliminary data.</text>
</comment>
<proteinExistence type="predicted"/>
<accession>A0ABS1K292</accession>
<feature type="transmembrane region" description="Helical" evidence="1">
    <location>
        <begin position="6"/>
        <end position="37"/>
    </location>
</feature>
<dbReference type="Proteomes" id="UP000639051">
    <property type="component" value="Unassembled WGS sequence"/>
</dbReference>
<evidence type="ECO:0008006" key="4">
    <source>
        <dbReference type="Google" id="ProtNLM"/>
    </source>
</evidence>
<keyword evidence="1" id="KW-1133">Transmembrane helix</keyword>
<sequence>MLWIALVLFIIWILGVLVNIGVGVHMFLIAAIGFFIVGAMGRAAHGLADEAEHKTRVRGARLSRGERRRGEITR</sequence>